<evidence type="ECO:0000259" key="4">
    <source>
        <dbReference type="SMART" id="SM00563"/>
    </source>
</evidence>
<comment type="caution">
    <text evidence="5">The sequence shown here is derived from an EMBL/GenBank/DDBJ whole genome shotgun (WGS) entry which is preliminary data.</text>
</comment>
<reference evidence="5 6" key="1">
    <citation type="submission" date="2018-08" db="EMBL/GenBank/DDBJ databases">
        <title>The draft genome squence of Brumimicrobium sp. N62.</title>
        <authorList>
            <person name="Du Z.-J."/>
            <person name="Luo H.-R."/>
        </authorList>
    </citation>
    <scope>NUCLEOTIDE SEQUENCE [LARGE SCALE GENOMIC DNA]</scope>
    <source>
        <strain evidence="5 6">N62</strain>
    </source>
</reference>
<dbReference type="PANTHER" id="PTHR10434:SF9">
    <property type="entry name" value="PHOSPHOLIPID_GLYCEROL ACYLTRANSFERASE DOMAIN-CONTAINING PROTEIN"/>
    <property type="match status" value="1"/>
</dbReference>
<dbReference type="Proteomes" id="UP000257127">
    <property type="component" value="Unassembled WGS sequence"/>
</dbReference>
<name>A0A3E1EZ19_9FLAO</name>
<dbReference type="SMART" id="SM00563">
    <property type="entry name" value="PlsC"/>
    <property type="match status" value="1"/>
</dbReference>
<organism evidence="5 6">
    <name type="scientific">Brumimicrobium aurantiacum</name>
    <dbReference type="NCBI Taxonomy" id="1737063"/>
    <lineage>
        <taxon>Bacteria</taxon>
        <taxon>Pseudomonadati</taxon>
        <taxon>Bacteroidota</taxon>
        <taxon>Flavobacteriia</taxon>
        <taxon>Flavobacteriales</taxon>
        <taxon>Crocinitomicaceae</taxon>
        <taxon>Brumimicrobium</taxon>
    </lineage>
</organism>
<dbReference type="PANTHER" id="PTHR10434">
    <property type="entry name" value="1-ACYL-SN-GLYCEROL-3-PHOSPHATE ACYLTRANSFERASE"/>
    <property type="match status" value="1"/>
</dbReference>
<dbReference type="EMBL" id="QURB01000003">
    <property type="protein sequence ID" value="RFC54810.1"/>
    <property type="molecule type" value="Genomic_DNA"/>
</dbReference>
<sequence length="184" mass="21270">MGKIAWWILRLMGWNIKDNPEGVEKAVIVMGPHTSNWDFIIGKLAFMHYGVKGRYLIKSELFKPPLGWFLKAIGGIPINRKKNNKFTDQAVKHFNENDSMYMVFTPEGTRSYNPNWKKGFYYIALKAKVPIYIGYMDYPSKTGGFLELFKPTGDVNKDIAFIKEQLSQFKGKYPEKGIRSVENE</sequence>
<evidence type="ECO:0000256" key="1">
    <source>
        <dbReference type="ARBA" id="ARBA00005189"/>
    </source>
</evidence>
<keyword evidence="2 5" id="KW-0808">Transferase</keyword>
<dbReference type="GO" id="GO:0006654">
    <property type="term" value="P:phosphatidic acid biosynthetic process"/>
    <property type="evidence" value="ECO:0007669"/>
    <property type="project" value="TreeGrafter"/>
</dbReference>
<accession>A0A3E1EZ19</accession>
<dbReference type="AlphaFoldDB" id="A0A3E1EZ19"/>
<evidence type="ECO:0000313" key="5">
    <source>
        <dbReference type="EMBL" id="RFC54810.1"/>
    </source>
</evidence>
<comment type="pathway">
    <text evidence="1">Lipid metabolism.</text>
</comment>
<dbReference type="InterPro" id="IPR002123">
    <property type="entry name" value="Plipid/glycerol_acylTrfase"/>
</dbReference>
<keyword evidence="6" id="KW-1185">Reference proteome</keyword>
<evidence type="ECO:0000313" key="6">
    <source>
        <dbReference type="Proteomes" id="UP000257127"/>
    </source>
</evidence>
<protein>
    <submittedName>
        <fullName evidence="5">Acyltransferase</fullName>
    </submittedName>
</protein>
<gene>
    <name evidence="5" type="ORF">DXU93_07445</name>
</gene>
<keyword evidence="3 5" id="KW-0012">Acyltransferase</keyword>
<dbReference type="Pfam" id="PF01553">
    <property type="entry name" value="Acyltransferase"/>
    <property type="match status" value="1"/>
</dbReference>
<evidence type="ECO:0000256" key="2">
    <source>
        <dbReference type="ARBA" id="ARBA00022679"/>
    </source>
</evidence>
<dbReference type="GO" id="GO:0003841">
    <property type="term" value="F:1-acylglycerol-3-phosphate O-acyltransferase activity"/>
    <property type="evidence" value="ECO:0007669"/>
    <property type="project" value="TreeGrafter"/>
</dbReference>
<feature type="domain" description="Phospholipid/glycerol acyltransferase" evidence="4">
    <location>
        <begin position="27"/>
        <end position="136"/>
    </location>
</feature>
<dbReference type="SUPFAM" id="SSF69593">
    <property type="entry name" value="Glycerol-3-phosphate (1)-acyltransferase"/>
    <property type="match status" value="1"/>
</dbReference>
<evidence type="ECO:0000256" key="3">
    <source>
        <dbReference type="ARBA" id="ARBA00023315"/>
    </source>
</evidence>
<dbReference type="RefSeq" id="WP_116880644.1">
    <property type="nucleotide sequence ID" value="NZ_QURB01000003.1"/>
</dbReference>
<proteinExistence type="predicted"/>
<dbReference type="OrthoDB" id="9796839at2"/>